<organism evidence="2 3">
    <name type="scientific">Longimicrobium terrae</name>
    <dbReference type="NCBI Taxonomy" id="1639882"/>
    <lineage>
        <taxon>Bacteria</taxon>
        <taxon>Pseudomonadati</taxon>
        <taxon>Gemmatimonadota</taxon>
        <taxon>Longimicrobiia</taxon>
        <taxon>Longimicrobiales</taxon>
        <taxon>Longimicrobiaceae</taxon>
        <taxon>Longimicrobium</taxon>
    </lineage>
</organism>
<name>A0A841GYF8_9BACT</name>
<dbReference type="SUPFAM" id="SSF53474">
    <property type="entry name" value="alpha/beta-Hydrolases"/>
    <property type="match status" value="1"/>
</dbReference>
<reference evidence="2 3" key="1">
    <citation type="submission" date="2020-08" db="EMBL/GenBank/DDBJ databases">
        <title>Genomic Encyclopedia of Type Strains, Phase IV (KMG-IV): sequencing the most valuable type-strain genomes for metagenomic binning, comparative biology and taxonomic classification.</title>
        <authorList>
            <person name="Goeker M."/>
        </authorList>
    </citation>
    <scope>NUCLEOTIDE SEQUENCE [LARGE SCALE GENOMIC DNA]</scope>
    <source>
        <strain evidence="2 3">DSM 29007</strain>
    </source>
</reference>
<dbReference type="PANTHER" id="PTHR43798">
    <property type="entry name" value="MONOACYLGLYCEROL LIPASE"/>
    <property type="match status" value="1"/>
</dbReference>
<dbReference type="InterPro" id="IPR029058">
    <property type="entry name" value="AB_hydrolase_fold"/>
</dbReference>
<dbReference type="InterPro" id="IPR050266">
    <property type="entry name" value="AB_hydrolase_sf"/>
</dbReference>
<protein>
    <submittedName>
        <fullName evidence="2">Pimeloyl-ACP methyl ester carboxylesterase</fullName>
    </submittedName>
</protein>
<dbReference type="Proteomes" id="UP000582837">
    <property type="component" value="Unassembled WGS sequence"/>
</dbReference>
<evidence type="ECO:0000313" key="3">
    <source>
        <dbReference type="Proteomes" id="UP000582837"/>
    </source>
</evidence>
<dbReference type="InterPro" id="IPR000073">
    <property type="entry name" value="AB_hydrolase_1"/>
</dbReference>
<dbReference type="Gene3D" id="3.40.50.1820">
    <property type="entry name" value="alpha/beta hydrolase"/>
    <property type="match status" value="1"/>
</dbReference>
<proteinExistence type="predicted"/>
<gene>
    <name evidence="2" type="ORF">HNQ61_002404</name>
</gene>
<feature type="domain" description="AB hydrolase-1" evidence="1">
    <location>
        <begin position="16"/>
        <end position="251"/>
    </location>
</feature>
<dbReference type="Pfam" id="PF12697">
    <property type="entry name" value="Abhydrolase_6"/>
    <property type="match status" value="1"/>
</dbReference>
<dbReference type="InterPro" id="IPR000639">
    <property type="entry name" value="Epox_hydrolase-like"/>
</dbReference>
<sequence length="265" mass="30675">MLHYRKHFLSPGHEWVVFVHGAGGSSSIWYRQVREFRKNFNVLLIDLRGHGDSQPPLLVPFEGEYSFDVLTGEILEAMDDAGVYAAHFVGISLGCILIRILGEQVPDRVKSMILGGAVVRLNLRSRFLVAVGNLVKRFIPFMWLYKLFAWIIMPRERHRESRTLFVSQARKLCQKEFIRWFKLTYGVSPLLRLFEEKELPIPTLYMMGEEDYMFLPPVSQMARRHTRYTRLEVIPESGHVVNVDRPELFNRLSIGFIHGLSPSAA</sequence>
<dbReference type="GO" id="GO:0003824">
    <property type="term" value="F:catalytic activity"/>
    <property type="evidence" value="ECO:0007669"/>
    <property type="project" value="InterPro"/>
</dbReference>
<dbReference type="RefSeq" id="WP_170034703.1">
    <property type="nucleotide sequence ID" value="NZ_JABDTL010000001.1"/>
</dbReference>
<dbReference type="EMBL" id="JACHIA010000005">
    <property type="protein sequence ID" value="MBB6070783.1"/>
    <property type="molecule type" value="Genomic_DNA"/>
</dbReference>
<comment type="caution">
    <text evidence="2">The sequence shown here is derived from an EMBL/GenBank/DDBJ whole genome shotgun (WGS) entry which is preliminary data.</text>
</comment>
<evidence type="ECO:0000259" key="1">
    <source>
        <dbReference type="Pfam" id="PF12697"/>
    </source>
</evidence>
<accession>A0A841GYF8</accession>
<keyword evidence="3" id="KW-1185">Reference proteome</keyword>
<evidence type="ECO:0000313" key="2">
    <source>
        <dbReference type="EMBL" id="MBB6070783.1"/>
    </source>
</evidence>
<dbReference type="PRINTS" id="PR00412">
    <property type="entry name" value="EPOXHYDRLASE"/>
</dbReference>
<dbReference type="AlphaFoldDB" id="A0A841GYF8"/>